<sequence length="34" mass="3468">MAAGIRFHSATGALVRSGTDAGWPGLRPGSVHFS</sequence>
<evidence type="ECO:0000256" key="1">
    <source>
        <dbReference type="SAM" id="MobiDB-lite"/>
    </source>
</evidence>
<evidence type="ECO:0000313" key="2">
    <source>
        <dbReference type="EMBL" id="JAH70587.1"/>
    </source>
</evidence>
<protein>
    <submittedName>
        <fullName evidence="2">Uncharacterized protein</fullName>
    </submittedName>
</protein>
<feature type="region of interest" description="Disordered" evidence="1">
    <location>
        <begin position="15"/>
        <end position="34"/>
    </location>
</feature>
<reference evidence="2" key="1">
    <citation type="submission" date="2014-11" db="EMBL/GenBank/DDBJ databases">
        <authorList>
            <person name="Amaro Gonzalez C."/>
        </authorList>
    </citation>
    <scope>NUCLEOTIDE SEQUENCE</scope>
</reference>
<proteinExistence type="predicted"/>
<dbReference type="EMBL" id="GBXM01037990">
    <property type="protein sequence ID" value="JAH70587.1"/>
    <property type="molecule type" value="Transcribed_RNA"/>
</dbReference>
<accession>A0A0E9UXP3</accession>
<reference evidence="2" key="2">
    <citation type="journal article" date="2015" name="Fish Shellfish Immunol.">
        <title>Early steps in the European eel (Anguilla anguilla)-Vibrio vulnificus interaction in the gills: Role of the RtxA13 toxin.</title>
        <authorList>
            <person name="Callol A."/>
            <person name="Pajuelo D."/>
            <person name="Ebbesson L."/>
            <person name="Teles M."/>
            <person name="MacKenzie S."/>
            <person name="Amaro C."/>
        </authorList>
    </citation>
    <scope>NUCLEOTIDE SEQUENCE</scope>
</reference>
<name>A0A0E9UXP3_ANGAN</name>
<organism evidence="2">
    <name type="scientific">Anguilla anguilla</name>
    <name type="common">European freshwater eel</name>
    <name type="synonym">Muraena anguilla</name>
    <dbReference type="NCBI Taxonomy" id="7936"/>
    <lineage>
        <taxon>Eukaryota</taxon>
        <taxon>Metazoa</taxon>
        <taxon>Chordata</taxon>
        <taxon>Craniata</taxon>
        <taxon>Vertebrata</taxon>
        <taxon>Euteleostomi</taxon>
        <taxon>Actinopterygii</taxon>
        <taxon>Neopterygii</taxon>
        <taxon>Teleostei</taxon>
        <taxon>Anguilliformes</taxon>
        <taxon>Anguillidae</taxon>
        <taxon>Anguilla</taxon>
    </lineage>
</organism>
<dbReference type="AlphaFoldDB" id="A0A0E9UXP3"/>